<organism evidence="1 2">
    <name type="scientific">Pseudogemmobacter humi</name>
    <dbReference type="NCBI Taxonomy" id="2483812"/>
    <lineage>
        <taxon>Bacteria</taxon>
        <taxon>Pseudomonadati</taxon>
        <taxon>Pseudomonadota</taxon>
        <taxon>Alphaproteobacteria</taxon>
        <taxon>Rhodobacterales</taxon>
        <taxon>Paracoccaceae</taxon>
        <taxon>Pseudogemmobacter</taxon>
    </lineage>
</organism>
<reference evidence="1 2" key="1">
    <citation type="submission" date="2018-11" db="EMBL/GenBank/DDBJ databases">
        <authorList>
            <person name="Criscuolo A."/>
        </authorList>
    </citation>
    <scope>NUCLEOTIDE SEQUENCE [LARGE SCALE GENOMIC DNA]</scope>
    <source>
        <strain evidence="1">ACIP111625</strain>
    </source>
</reference>
<protein>
    <submittedName>
        <fullName evidence="1">Uncharacterized protein</fullName>
    </submittedName>
</protein>
<evidence type="ECO:0000313" key="2">
    <source>
        <dbReference type="Proteomes" id="UP000277498"/>
    </source>
</evidence>
<proteinExistence type="predicted"/>
<dbReference type="Proteomes" id="UP000277498">
    <property type="component" value="Unassembled WGS sequence"/>
</dbReference>
<dbReference type="EMBL" id="UXAW01000106">
    <property type="protein sequence ID" value="VDC33146.1"/>
    <property type="molecule type" value="Genomic_DNA"/>
</dbReference>
<gene>
    <name evidence="1" type="ORF">XINFAN_03654</name>
</gene>
<sequence>MTEKHTHWFVARVWGEDRAETLFNGAPRASGDLIALARDAGEDRLTAFLRVKRASLAEMLRTRATFRAAYAAT</sequence>
<dbReference type="AlphaFoldDB" id="A0A3P5XS10"/>
<accession>A0A3P5XS10</accession>
<evidence type="ECO:0000313" key="1">
    <source>
        <dbReference type="EMBL" id="VDC33146.1"/>
    </source>
</evidence>
<keyword evidence="2" id="KW-1185">Reference proteome</keyword>
<name>A0A3P5XS10_9RHOB</name>